<dbReference type="PROSITE" id="PS51800">
    <property type="entry name" value="ZF_CHHC_U11_48K"/>
    <property type="match status" value="1"/>
</dbReference>
<feature type="domain" description="CHHC U11-48K-type" evidence="13">
    <location>
        <begin position="73"/>
        <end position="100"/>
    </location>
</feature>
<dbReference type="InterPro" id="IPR021721">
    <property type="entry name" value="Znf_CCCH-type_TRM13"/>
</dbReference>
<accession>A0AAV7JAM6</accession>
<keyword evidence="6 12" id="KW-0479">Metal-binding</keyword>
<dbReference type="PANTHER" id="PTHR12998">
    <property type="entry name" value="TRNA:M(4)X MODIFICATION ENZYME TRM13 HOMOLOG"/>
    <property type="match status" value="1"/>
</dbReference>
<keyword evidence="5 12" id="KW-0819">tRNA processing</keyword>
<dbReference type="Pfam" id="PF11722">
    <property type="entry name" value="zf-TRM13_CCCH"/>
    <property type="match status" value="1"/>
</dbReference>
<proteinExistence type="inferred from homology"/>
<keyword evidence="4 12" id="KW-0949">S-adenosyl-L-methionine</keyword>
<organism evidence="14 15">
    <name type="scientific">Oopsacas minuta</name>
    <dbReference type="NCBI Taxonomy" id="111878"/>
    <lineage>
        <taxon>Eukaryota</taxon>
        <taxon>Metazoa</taxon>
        <taxon>Porifera</taxon>
        <taxon>Hexactinellida</taxon>
        <taxon>Hexasterophora</taxon>
        <taxon>Lyssacinosida</taxon>
        <taxon>Leucopsacidae</taxon>
        <taxon>Oopsacas</taxon>
    </lineage>
</organism>
<evidence type="ECO:0000256" key="5">
    <source>
        <dbReference type="ARBA" id="ARBA00022694"/>
    </source>
</evidence>
<keyword evidence="3 12" id="KW-0808">Transferase</keyword>
<keyword evidence="8 12" id="KW-0862">Zinc</keyword>
<dbReference type="GO" id="GO:0030488">
    <property type="term" value="P:tRNA methylation"/>
    <property type="evidence" value="ECO:0007669"/>
    <property type="project" value="InterPro"/>
</dbReference>
<dbReference type="InterPro" id="IPR022776">
    <property type="entry name" value="TRM13/UPF0224_CHHC_Znf_dom"/>
</dbReference>
<comment type="catalytic activity">
    <reaction evidence="9 12">
        <text>cytidine(4) in tRNA(Pro) + S-adenosyl-L-methionine = 2'-O-methylcytidine(4) in tRNA(Pro) + S-adenosyl-L-homocysteine + H(+)</text>
        <dbReference type="Rhea" id="RHEA:32767"/>
        <dbReference type="Rhea" id="RHEA-COMP:10397"/>
        <dbReference type="Rhea" id="RHEA-COMP:10398"/>
        <dbReference type="ChEBI" id="CHEBI:15378"/>
        <dbReference type="ChEBI" id="CHEBI:57856"/>
        <dbReference type="ChEBI" id="CHEBI:59789"/>
        <dbReference type="ChEBI" id="CHEBI:74495"/>
        <dbReference type="ChEBI" id="CHEBI:82748"/>
        <dbReference type="EC" id="2.1.1.225"/>
    </reaction>
</comment>
<comment type="similarity">
    <text evidence="1 12">Belongs to the methyltransferase TRM13 family.</text>
</comment>
<dbReference type="EMBL" id="JAKMXF010000365">
    <property type="protein sequence ID" value="KAI6645765.1"/>
    <property type="molecule type" value="Genomic_DNA"/>
</dbReference>
<dbReference type="EC" id="2.1.1.225" evidence="12"/>
<comment type="caution">
    <text evidence="14">The sequence shown here is derived from an EMBL/GenBank/DDBJ whole genome shotgun (WGS) entry which is preliminary data.</text>
</comment>
<reference evidence="14 15" key="1">
    <citation type="journal article" date="2023" name="BMC Biol.">
        <title>The compact genome of the sponge Oopsacas minuta (Hexactinellida) is lacking key metazoan core genes.</title>
        <authorList>
            <person name="Santini S."/>
            <person name="Schenkelaars Q."/>
            <person name="Jourda C."/>
            <person name="Duchesne M."/>
            <person name="Belahbib H."/>
            <person name="Rocher C."/>
            <person name="Selva M."/>
            <person name="Riesgo A."/>
            <person name="Vervoort M."/>
            <person name="Leys S.P."/>
            <person name="Kodjabachian L."/>
            <person name="Le Bivic A."/>
            <person name="Borchiellini C."/>
            <person name="Claverie J.M."/>
            <person name="Renard E."/>
        </authorList>
    </citation>
    <scope>NUCLEOTIDE SEQUENCE [LARGE SCALE GENOMIC DNA]</scope>
    <source>
        <strain evidence="14">SPO-2</strain>
    </source>
</reference>
<keyword evidence="15" id="KW-1185">Reference proteome</keyword>
<dbReference type="GO" id="GO:0008270">
    <property type="term" value="F:zinc ion binding"/>
    <property type="evidence" value="ECO:0007669"/>
    <property type="project" value="UniProtKB-KW"/>
</dbReference>
<evidence type="ECO:0000259" key="13">
    <source>
        <dbReference type="PROSITE" id="PS51800"/>
    </source>
</evidence>
<gene>
    <name evidence="14" type="ORF">LOD99_13028</name>
</gene>
<dbReference type="Pfam" id="PF05253">
    <property type="entry name" value="zf-U11-48K"/>
    <property type="match status" value="1"/>
</dbReference>
<protein>
    <recommendedName>
        <fullName evidence="12">tRNA:m(4)X modification enzyme TRM13</fullName>
        <ecNumber evidence="12">2.1.1.225</ecNumber>
    </recommendedName>
</protein>
<dbReference type="InterPro" id="IPR039044">
    <property type="entry name" value="Trm13"/>
</dbReference>
<evidence type="ECO:0000256" key="11">
    <source>
        <dbReference type="ARBA" id="ARBA00049393"/>
    </source>
</evidence>
<evidence type="ECO:0000256" key="10">
    <source>
        <dbReference type="ARBA" id="ARBA00048635"/>
    </source>
</evidence>
<evidence type="ECO:0000313" key="15">
    <source>
        <dbReference type="Proteomes" id="UP001165289"/>
    </source>
</evidence>
<dbReference type="GO" id="GO:0106050">
    <property type="term" value="F:tRNA 2'-O-methyltransferase activity"/>
    <property type="evidence" value="ECO:0007669"/>
    <property type="project" value="UniProtKB-UniRule"/>
</dbReference>
<comment type="function">
    <text evidence="12">tRNA methylase which 2'-O-methylates cytidine(4) in tRNA(Pro) and tRNA(Gly)(GCC), and adenosine(4) in tRNA(His).</text>
</comment>
<evidence type="ECO:0000256" key="4">
    <source>
        <dbReference type="ARBA" id="ARBA00022691"/>
    </source>
</evidence>
<dbReference type="PANTHER" id="PTHR12998:SF0">
    <property type="entry name" value="TRNA:M(4)X MODIFICATION ENZYME TRM13 HOMOLOG"/>
    <property type="match status" value="1"/>
</dbReference>
<evidence type="ECO:0000313" key="14">
    <source>
        <dbReference type="EMBL" id="KAI6645765.1"/>
    </source>
</evidence>
<evidence type="ECO:0000256" key="3">
    <source>
        <dbReference type="ARBA" id="ARBA00022679"/>
    </source>
</evidence>
<keyword evidence="7 12" id="KW-0863">Zinc-finger</keyword>
<dbReference type="InterPro" id="IPR007871">
    <property type="entry name" value="Methyltransferase_TRM13"/>
</dbReference>
<keyword evidence="2 12" id="KW-0489">Methyltransferase</keyword>
<evidence type="ECO:0000256" key="2">
    <source>
        <dbReference type="ARBA" id="ARBA00022603"/>
    </source>
</evidence>
<evidence type="ECO:0000256" key="7">
    <source>
        <dbReference type="ARBA" id="ARBA00022771"/>
    </source>
</evidence>
<name>A0AAV7JAM6_9METZ</name>
<dbReference type="Proteomes" id="UP001165289">
    <property type="component" value="Unassembled WGS sequence"/>
</dbReference>
<evidence type="ECO:0000256" key="9">
    <source>
        <dbReference type="ARBA" id="ARBA00048165"/>
    </source>
</evidence>
<dbReference type="Pfam" id="PF05206">
    <property type="entry name" value="TRM13"/>
    <property type="match status" value="1"/>
</dbReference>
<evidence type="ECO:0000256" key="8">
    <source>
        <dbReference type="ARBA" id="ARBA00022833"/>
    </source>
</evidence>
<dbReference type="AlphaFoldDB" id="A0AAV7JAM6"/>
<comment type="catalytic activity">
    <reaction evidence="11 12">
        <text>adenosine(4) in tRNA(His) + S-adenosyl-L-methionine = 2'-O-methyladenosine(4) in tRNA(His) + S-adenosyl-L-homocysteine + H(+)</text>
        <dbReference type="Rhea" id="RHEA:43196"/>
        <dbReference type="Rhea" id="RHEA-COMP:10401"/>
        <dbReference type="Rhea" id="RHEA-COMP:10402"/>
        <dbReference type="ChEBI" id="CHEBI:15378"/>
        <dbReference type="ChEBI" id="CHEBI:57856"/>
        <dbReference type="ChEBI" id="CHEBI:59789"/>
        <dbReference type="ChEBI" id="CHEBI:74411"/>
        <dbReference type="ChEBI" id="CHEBI:74477"/>
        <dbReference type="EC" id="2.1.1.225"/>
    </reaction>
</comment>
<sequence length="429" mass="48385">MATNSVDLKSELTSANSIVTEDTALTEKPSTVKCQYYLPQKKRMCRMLAIHNAQFCGLHLALSGGDINLDYKRIPCPLDPKHTVYPANLDKHILKCNARPKPHPIYYVDGVNSGLTGTVPCPEDTCNLAAFPEDYILKLIHRVEIAYESFVKSINDCYITHLSMKAELTDSKNGETARKHLLQQASIIGYIHKTLTCYTDVTFIEFGAGRGKLSHWVQRSLPESAVNPEFIVVDRAACRYKYDSYHKSDGPIFHRLFIDIEHLYLSKVDGITPERSIVGYCKHLCGAATDLALSCLMNTLSAPKRPIIVMATCCHHQCTWPAYVGRKFFEMQLKFNSIDFHAISLLSSWKVCGMKQDSNSEILNCDPSLLSLRDLPAPYKEDIGYKCKRLIDMGRVWWLRENGMNTDILAYVPQNVTVENIVIIATPNI</sequence>
<comment type="catalytic activity">
    <reaction evidence="10 12">
        <text>cytidine(4) in tRNA(Gly)(GCC) + S-adenosyl-L-methionine = 2'-O-methylcytidine(4) in tRNA(Gly)(GCC) + S-adenosyl-L-homocysteine + H(+)</text>
        <dbReference type="Rhea" id="RHEA:43192"/>
        <dbReference type="Rhea" id="RHEA-COMP:10399"/>
        <dbReference type="Rhea" id="RHEA-COMP:10400"/>
        <dbReference type="ChEBI" id="CHEBI:15378"/>
        <dbReference type="ChEBI" id="CHEBI:57856"/>
        <dbReference type="ChEBI" id="CHEBI:59789"/>
        <dbReference type="ChEBI" id="CHEBI:74495"/>
        <dbReference type="ChEBI" id="CHEBI:82748"/>
        <dbReference type="EC" id="2.1.1.225"/>
    </reaction>
</comment>
<evidence type="ECO:0000256" key="1">
    <source>
        <dbReference type="ARBA" id="ARBA00005265"/>
    </source>
</evidence>
<evidence type="ECO:0000256" key="12">
    <source>
        <dbReference type="RuleBase" id="RU367103"/>
    </source>
</evidence>
<evidence type="ECO:0000256" key="6">
    <source>
        <dbReference type="ARBA" id="ARBA00022723"/>
    </source>
</evidence>